<dbReference type="EMBL" id="JACHLN010000002">
    <property type="protein sequence ID" value="MBB4839385.1"/>
    <property type="molecule type" value="Genomic_DNA"/>
</dbReference>
<keyword evidence="3" id="KW-1185">Reference proteome</keyword>
<dbReference type="Proteomes" id="UP000575241">
    <property type="component" value="Unassembled WGS sequence"/>
</dbReference>
<dbReference type="InterPro" id="IPR026467">
    <property type="entry name" value="Ser/Gly_Cys_C_dom"/>
</dbReference>
<feature type="transmembrane region" description="Helical" evidence="1">
    <location>
        <begin position="12"/>
        <end position="35"/>
    </location>
</feature>
<accession>A0A7W7K2W8</accession>
<dbReference type="AlphaFoldDB" id="A0A7W7K2W8"/>
<name>A0A7W7K2W8_9SPHN</name>
<protein>
    <submittedName>
        <fullName evidence="2">Uncharacterized protein (TIGR04222 family)</fullName>
    </submittedName>
</protein>
<keyword evidence="1" id="KW-1133">Transmembrane helix</keyword>
<organism evidence="2 3">
    <name type="scientific">Sphingomonas kyeonggiensis</name>
    <dbReference type="NCBI Taxonomy" id="1268553"/>
    <lineage>
        <taxon>Bacteria</taxon>
        <taxon>Pseudomonadati</taxon>
        <taxon>Pseudomonadota</taxon>
        <taxon>Alphaproteobacteria</taxon>
        <taxon>Sphingomonadales</taxon>
        <taxon>Sphingomonadaceae</taxon>
        <taxon>Sphingomonas</taxon>
    </lineage>
</organism>
<keyword evidence="1" id="KW-0472">Membrane</keyword>
<reference evidence="2 3" key="1">
    <citation type="submission" date="2020-08" db="EMBL/GenBank/DDBJ databases">
        <title>Functional genomics of gut bacteria from endangered species of beetles.</title>
        <authorList>
            <person name="Carlos-Shanley C."/>
        </authorList>
    </citation>
    <scope>NUCLEOTIDE SEQUENCE [LARGE SCALE GENOMIC DNA]</scope>
    <source>
        <strain evidence="2 3">S00224</strain>
    </source>
</reference>
<gene>
    <name evidence="2" type="ORF">HNP52_002454</name>
</gene>
<comment type="caution">
    <text evidence="2">The sequence shown here is derived from an EMBL/GenBank/DDBJ whole genome shotgun (WGS) entry which is preliminary data.</text>
</comment>
<dbReference type="RefSeq" id="WP_184167350.1">
    <property type="nucleotide sequence ID" value="NZ_JACHLN010000002.1"/>
</dbReference>
<evidence type="ECO:0000313" key="2">
    <source>
        <dbReference type="EMBL" id="MBB4839385.1"/>
    </source>
</evidence>
<dbReference type="NCBIfam" id="TIGR04222">
    <property type="entry name" value="near_uncomplex"/>
    <property type="match status" value="1"/>
</dbReference>
<keyword evidence="1" id="KW-0812">Transmembrane</keyword>
<proteinExistence type="predicted"/>
<feature type="transmembrane region" description="Helical" evidence="1">
    <location>
        <begin position="168"/>
        <end position="188"/>
    </location>
</feature>
<evidence type="ECO:0000256" key="1">
    <source>
        <dbReference type="SAM" id="Phobius"/>
    </source>
</evidence>
<evidence type="ECO:0000313" key="3">
    <source>
        <dbReference type="Proteomes" id="UP000575241"/>
    </source>
</evidence>
<feature type="transmembrane region" description="Helical" evidence="1">
    <location>
        <begin position="139"/>
        <end position="156"/>
    </location>
</feature>
<sequence length="276" mass="28783">MSLGPFDLTGGPFLILYGALLVVTIIAGFTIARWLRPEGRTPRNIDADHLAFLAGGSTRLAETVAARLLASRQLVMDGKDRYTPGHLGGSTPMERSVLALPDSSNWGRVAGAIGKHADAIRQRLISDQLLIGTGEALQLRFFQTLPYFLLLGFGYTKLLIGEARGRPVGYLTLFLILTAILAFIRFAALDRRTRAGQEVLAEARDRHERLRRAPASGEADLGVALFGTVVLVGSDWGGFHQARAASSGGDGGSGSSGGDGGGSSGCGGGGCGGCGS</sequence>